<protein>
    <submittedName>
        <fullName evidence="1">Uncharacterized protein</fullName>
    </submittedName>
</protein>
<gene>
    <name evidence="1" type="ORF">SEA_GODPOWER_47</name>
</gene>
<dbReference type="EMBL" id="KX507344">
    <property type="protein sequence ID" value="AOQ27022.1"/>
    <property type="molecule type" value="Genomic_DNA"/>
</dbReference>
<sequence>MSETQPEQPVSPIPPGQTHYMDDVNRMYYWFNAEDEQVYSRPYNESEVKDIPVRQMLGALRTEAVEAITLNDQWIADNDAFLLVEAPTQEQLLAQVRALTVQASYQSGTAKRVIRVLAQITGVTV</sequence>
<proteinExistence type="predicted"/>
<dbReference type="Proteomes" id="UP000224465">
    <property type="component" value="Segment"/>
</dbReference>
<organism evidence="1 2">
    <name type="scientific">Streptomyces phage Godpower</name>
    <dbReference type="NCBI Taxonomy" id="1873995"/>
    <lineage>
        <taxon>Viruses</taxon>
        <taxon>Duplodnaviria</taxon>
        <taxon>Heunggongvirae</taxon>
        <taxon>Uroviricota</taxon>
        <taxon>Caudoviricetes</taxon>
        <taxon>Arquatrovirinae</taxon>
        <taxon>Likavirus</taxon>
        <taxon>Likavirus lika</taxon>
    </lineage>
</organism>
<evidence type="ECO:0000313" key="2">
    <source>
        <dbReference type="Proteomes" id="UP000224465"/>
    </source>
</evidence>
<evidence type="ECO:0000313" key="1">
    <source>
        <dbReference type="EMBL" id="AOQ27022.1"/>
    </source>
</evidence>
<accession>A0A1C9LWR8</accession>
<reference evidence="1 2" key="1">
    <citation type="submission" date="2016-07" db="EMBL/GenBank/DDBJ databases">
        <authorList>
            <person name="Adewale K.A."/>
            <person name="Blau A.I."/>
            <person name="Scott S.R."/>
            <person name="Westervelt L.M."/>
            <person name="Nayek S."/>
            <person name="Hughes L.E."/>
            <person name="Garlena R.A."/>
            <person name="Russell D.A."/>
            <person name="Pope W.H."/>
            <person name="Jacobs-Sera D."/>
            <person name="Hendrix R.W."/>
            <person name="Hatfull G.F."/>
        </authorList>
    </citation>
    <scope>NUCLEOTIDE SEQUENCE [LARGE SCALE GENOMIC DNA]</scope>
</reference>
<name>A0A1C9LWR8_9CAUD</name>